<keyword evidence="7 16" id="KW-0963">Cytoplasm</keyword>
<sequence>MHDDIKDVLISEEEVQQKVSELGKQLKEDYQDLNPLCICVLKGAFPFMADLVRAMDIPLEMDFMAVSSYGASTESSGVVRIVKDLDTSVEGRHVLVVEDIIDSGLTLSYLLDLLRQRNAASVKVVTMLDKPTRRTTGLKPDYCGFTVPNEFVVGYGLDYAEKYRNLPYIGVLKEHVYNGES</sequence>
<dbReference type="Gene3D" id="3.40.50.2020">
    <property type="match status" value="1"/>
</dbReference>
<dbReference type="CDD" id="cd06223">
    <property type="entry name" value="PRTases_typeI"/>
    <property type="match status" value="1"/>
</dbReference>
<evidence type="ECO:0000313" key="18">
    <source>
        <dbReference type="EMBL" id="GGE21716.1"/>
    </source>
</evidence>
<feature type="domain" description="Phosphoribosyltransferase" evidence="17">
    <location>
        <begin position="14"/>
        <end position="159"/>
    </location>
</feature>
<dbReference type="GO" id="GO:0006166">
    <property type="term" value="P:purine ribonucleoside salvage"/>
    <property type="evidence" value="ECO:0007669"/>
    <property type="project" value="UniProtKB-KW"/>
</dbReference>
<dbReference type="EC" id="2.4.2.8" evidence="16"/>
<comment type="catalytic activity">
    <reaction evidence="15">
        <text>IMP + diphosphate = hypoxanthine + 5-phospho-alpha-D-ribose 1-diphosphate</text>
        <dbReference type="Rhea" id="RHEA:17973"/>
        <dbReference type="ChEBI" id="CHEBI:17368"/>
        <dbReference type="ChEBI" id="CHEBI:33019"/>
        <dbReference type="ChEBI" id="CHEBI:58017"/>
        <dbReference type="ChEBI" id="CHEBI:58053"/>
        <dbReference type="EC" id="2.4.2.8"/>
    </reaction>
    <physiologicalReaction direction="right-to-left" evidence="15">
        <dbReference type="Rhea" id="RHEA:17975"/>
    </physiologicalReaction>
</comment>
<dbReference type="GO" id="GO:0005829">
    <property type="term" value="C:cytosol"/>
    <property type="evidence" value="ECO:0007669"/>
    <property type="project" value="TreeGrafter"/>
</dbReference>
<evidence type="ECO:0000313" key="19">
    <source>
        <dbReference type="Proteomes" id="UP000625210"/>
    </source>
</evidence>
<keyword evidence="19" id="KW-1185">Reference proteome</keyword>
<comment type="similarity">
    <text evidence="6 16">Belongs to the purine/pyrimidine phosphoribosyltransferase family.</text>
</comment>
<comment type="subcellular location">
    <subcellularLocation>
        <location evidence="3 16">Cytoplasm</location>
    </subcellularLocation>
</comment>
<dbReference type="GO" id="GO:0004422">
    <property type="term" value="F:hypoxanthine phosphoribosyltransferase activity"/>
    <property type="evidence" value="ECO:0007669"/>
    <property type="project" value="InterPro"/>
</dbReference>
<dbReference type="GO" id="GO:0052657">
    <property type="term" value="F:guanine phosphoribosyltransferase activity"/>
    <property type="evidence" value="ECO:0007669"/>
    <property type="project" value="UniProtKB-ARBA"/>
</dbReference>
<comment type="pathway">
    <text evidence="5">Purine metabolism; GMP biosynthesis via salvage pathway; GMP from guanine: step 1/1.</text>
</comment>
<evidence type="ECO:0000256" key="9">
    <source>
        <dbReference type="ARBA" id="ARBA00022679"/>
    </source>
</evidence>
<dbReference type="GO" id="GO:0000287">
    <property type="term" value="F:magnesium ion binding"/>
    <property type="evidence" value="ECO:0007669"/>
    <property type="project" value="TreeGrafter"/>
</dbReference>
<dbReference type="SUPFAM" id="SSF53271">
    <property type="entry name" value="PRTase-like"/>
    <property type="match status" value="1"/>
</dbReference>
<reference evidence="18" key="2">
    <citation type="submission" date="2020-09" db="EMBL/GenBank/DDBJ databases">
        <authorList>
            <person name="Sun Q."/>
            <person name="Zhou Y."/>
        </authorList>
    </citation>
    <scope>NUCLEOTIDE SEQUENCE</scope>
    <source>
        <strain evidence="18">CGMCC 1.15179</strain>
    </source>
</reference>
<dbReference type="EMBL" id="BMHQ01000008">
    <property type="protein sequence ID" value="GGE21716.1"/>
    <property type="molecule type" value="Genomic_DNA"/>
</dbReference>
<dbReference type="UniPathway" id="UPA00591">
    <property type="reaction ID" value="UER00648"/>
</dbReference>
<evidence type="ECO:0000256" key="6">
    <source>
        <dbReference type="ARBA" id="ARBA00008391"/>
    </source>
</evidence>
<dbReference type="Proteomes" id="UP000625210">
    <property type="component" value="Unassembled WGS sequence"/>
</dbReference>
<evidence type="ECO:0000256" key="11">
    <source>
        <dbReference type="ARBA" id="ARBA00022726"/>
    </source>
</evidence>
<evidence type="ECO:0000256" key="3">
    <source>
        <dbReference type="ARBA" id="ARBA00004496"/>
    </source>
</evidence>
<evidence type="ECO:0000256" key="7">
    <source>
        <dbReference type="ARBA" id="ARBA00022490"/>
    </source>
</evidence>
<dbReference type="InterPro" id="IPR000836">
    <property type="entry name" value="PRTase_dom"/>
</dbReference>
<dbReference type="GO" id="GO:0006178">
    <property type="term" value="P:guanine salvage"/>
    <property type="evidence" value="ECO:0007669"/>
    <property type="project" value="TreeGrafter"/>
</dbReference>
<evidence type="ECO:0000256" key="15">
    <source>
        <dbReference type="ARBA" id="ARBA00049402"/>
    </source>
</evidence>
<dbReference type="InterPro" id="IPR050408">
    <property type="entry name" value="HGPRT"/>
</dbReference>
<evidence type="ECO:0000256" key="14">
    <source>
        <dbReference type="ARBA" id="ARBA00048811"/>
    </source>
</evidence>
<dbReference type="InterPro" id="IPR029057">
    <property type="entry name" value="PRTase-like"/>
</dbReference>
<evidence type="ECO:0000256" key="12">
    <source>
        <dbReference type="ARBA" id="ARBA00022741"/>
    </source>
</evidence>
<keyword evidence="13 16" id="KW-0460">Magnesium</keyword>
<comment type="function">
    <text evidence="2">Purine salvage pathway enzyme that catalyzes the transfer of the ribosyl-5-phosphate group from 5-phospho-alpha-D-ribose 1-diphosphate (PRPP) to the N9 position of the 6-oxopurines hypoxanthine and guanine to form the corresponding ribonucleotides IMP (inosine 5'-monophosphate) and GMP (guanosine 5'-monophosphate), with the release of PPi.</text>
</comment>
<evidence type="ECO:0000256" key="1">
    <source>
        <dbReference type="ARBA" id="ARBA00001946"/>
    </source>
</evidence>
<comment type="pathway">
    <text evidence="4 16">Purine metabolism; IMP biosynthesis via salvage pathway; IMP from hypoxanthine: step 1/1.</text>
</comment>
<evidence type="ECO:0000256" key="5">
    <source>
        <dbReference type="ARBA" id="ARBA00004676"/>
    </source>
</evidence>
<dbReference type="PANTHER" id="PTHR43340">
    <property type="entry name" value="HYPOXANTHINE-GUANINE PHOSPHORIBOSYLTRANSFERASE"/>
    <property type="match status" value="1"/>
</dbReference>
<dbReference type="GO" id="GO:0000166">
    <property type="term" value="F:nucleotide binding"/>
    <property type="evidence" value="ECO:0007669"/>
    <property type="project" value="UniProtKB-KW"/>
</dbReference>
<accession>A0A8J2YDY9</accession>
<keyword evidence="8 16" id="KW-0328">Glycosyltransferase</keyword>
<dbReference type="GO" id="GO:0032263">
    <property type="term" value="P:GMP salvage"/>
    <property type="evidence" value="ECO:0007669"/>
    <property type="project" value="TreeGrafter"/>
</dbReference>
<evidence type="ECO:0000256" key="4">
    <source>
        <dbReference type="ARBA" id="ARBA00004669"/>
    </source>
</evidence>
<dbReference type="AlphaFoldDB" id="A0A8J2YDY9"/>
<evidence type="ECO:0000256" key="13">
    <source>
        <dbReference type="ARBA" id="ARBA00022842"/>
    </source>
</evidence>
<dbReference type="GO" id="GO:0046100">
    <property type="term" value="P:hypoxanthine metabolic process"/>
    <property type="evidence" value="ECO:0007669"/>
    <property type="project" value="TreeGrafter"/>
</dbReference>
<proteinExistence type="inferred from homology"/>
<comment type="cofactor">
    <cofactor evidence="1 16">
        <name>Mg(2+)</name>
        <dbReference type="ChEBI" id="CHEBI:18420"/>
    </cofactor>
</comment>
<dbReference type="FunFam" id="3.40.50.2020:FF:000006">
    <property type="entry name" value="Hypoxanthine phosphoribosyltransferase"/>
    <property type="match status" value="1"/>
</dbReference>
<comment type="caution">
    <text evidence="18">The sequence shown here is derived from an EMBL/GenBank/DDBJ whole genome shotgun (WGS) entry which is preliminary data.</text>
</comment>
<evidence type="ECO:0000256" key="16">
    <source>
        <dbReference type="RuleBase" id="RU364099"/>
    </source>
</evidence>
<dbReference type="RefSeq" id="WP_188648199.1">
    <property type="nucleotide sequence ID" value="NZ_BMHQ01000008.1"/>
</dbReference>
<evidence type="ECO:0000259" key="17">
    <source>
        <dbReference type="Pfam" id="PF00156"/>
    </source>
</evidence>
<dbReference type="PANTHER" id="PTHR43340:SF1">
    <property type="entry name" value="HYPOXANTHINE PHOSPHORIBOSYLTRANSFERASE"/>
    <property type="match status" value="1"/>
</dbReference>
<dbReference type="Pfam" id="PF00156">
    <property type="entry name" value="Pribosyltran"/>
    <property type="match status" value="1"/>
</dbReference>
<gene>
    <name evidence="18" type="primary">hprT</name>
    <name evidence="18" type="ORF">GCM10011571_24760</name>
</gene>
<evidence type="ECO:0000256" key="8">
    <source>
        <dbReference type="ARBA" id="ARBA00022676"/>
    </source>
</evidence>
<evidence type="ECO:0000256" key="10">
    <source>
        <dbReference type="ARBA" id="ARBA00022723"/>
    </source>
</evidence>
<dbReference type="NCBIfam" id="TIGR01203">
    <property type="entry name" value="HGPRTase"/>
    <property type="match status" value="1"/>
</dbReference>
<dbReference type="InterPro" id="IPR005904">
    <property type="entry name" value="Hxn_phspho_trans"/>
</dbReference>
<reference evidence="18" key="1">
    <citation type="journal article" date="2014" name="Int. J. Syst. Evol. Microbiol.">
        <title>Complete genome sequence of Corynebacterium casei LMG S-19264T (=DSM 44701T), isolated from a smear-ripened cheese.</title>
        <authorList>
            <consortium name="US DOE Joint Genome Institute (JGI-PGF)"/>
            <person name="Walter F."/>
            <person name="Albersmeier A."/>
            <person name="Kalinowski J."/>
            <person name="Ruckert C."/>
        </authorList>
    </citation>
    <scope>NUCLEOTIDE SEQUENCE</scope>
    <source>
        <strain evidence="18">CGMCC 1.15179</strain>
    </source>
</reference>
<name>A0A8J2YDY9_9BACL</name>
<comment type="catalytic activity">
    <reaction evidence="14">
        <text>GMP + diphosphate = guanine + 5-phospho-alpha-D-ribose 1-diphosphate</text>
        <dbReference type="Rhea" id="RHEA:25424"/>
        <dbReference type="ChEBI" id="CHEBI:16235"/>
        <dbReference type="ChEBI" id="CHEBI:33019"/>
        <dbReference type="ChEBI" id="CHEBI:58017"/>
        <dbReference type="ChEBI" id="CHEBI:58115"/>
        <dbReference type="EC" id="2.4.2.8"/>
    </reaction>
    <physiologicalReaction direction="right-to-left" evidence="14">
        <dbReference type="Rhea" id="RHEA:25426"/>
    </physiologicalReaction>
</comment>
<keyword evidence="9 16" id="KW-0808">Transferase</keyword>
<protein>
    <recommendedName>
        <fullName evidence="16">Hypoxanthine phosphoribosyltransferase</fullName>
        <ecNumber evidence="16">2.4.2.8</ecNumber>
    </recommendedName>
</protein>
<keyword evidence="11 16" id="KW-0660">Purine salvage</keyword>
<organism evidence="18 19">
    <name type="scientific">Marinithermofilum abyssi</name>
    <dbReference type="NCBI Taxonomy" id="1571185"/>
    <lineage>
        <taxon>Bacteria</taxon>
        <taxon>Bacillati</taxon>
        <taxon>Bacillota</taxon>
        <taxon>Bacilli</taxon>
        <taxon>Bacillales</taxon>
        <taxon>Thermoactinomycetaceae</taxon>
        <taxon>Marinithermofilum</taxon>
    </lineage>
</organism>
<evidence type="ECO:0000256" key="2">
    <source>
        <dbReference type="ARBA" id="ARBA00002049"/>
    </source>
</evidence>
<keyword evidence="12 16" id="KW-0547">Nucleotide-binding</keyword>
<keyword evidence="10 16" id="KW-0479">Metal-binding</keyword>
<dbReference type="GO" id="GO:0032264">
    <property type="term" value="P:IMP salvage"/>
    <property type="evidence" value="ECO:0007669"/>
    <property type="project" value="UniProtKB-UniPathway"/>
</dbReference>